<dbReference type="GO" id="GO:0015423">
    <property type="term" value="F:ABC-type maltose transporter activity"/>
    <property type="evidence" value="ECO:0007669"/>
    <property type="project" value="TreeGrafter"/>
</dbReference>
<dbReference type="RefSeq" id="WP_201427057.1">
    <property type="nucleotide sequence ID" value="NZ_JAEQMG010000043.1"/>
</dbReference>
<dbReference type="PANTHER" id="PTHR47314:SF1">
    <property type="entry name" value="MALTOSE_MALTODEXTRIN TRANSPORT SYSTEM PERMEASE PROTEIN MALF"/>
    <property type="match status" value="1"/>
</dbReference>
<evidence type="ECO:0000313" key="13">
    <source>
        <dbReference type="Proteomes" id="UP000633365"/>
    </source>
</evidence>
<evidence type="ECO:0000256" key="9">
    <source>
        <dbReference type="RuleBase" id="RU363032"/>
    </source>
</evidence>
<dbReference type="PROSITE" id="PS50928">
    <property type="entry name" value="ABC_TM1"/>
    <property type="match status" value="1"/>
</dbReference>
<feature type="transmembrane region" description="Helical" evidence="9">
    <location>
        <begin position="87"/>
        <end position="108"/>
    </location>
</feature>
<feature type="transmembrane region" description="Helical" evidence="9">
    <location>
        <begin position="194"/>
        <end position="220"/>
    </location>
</feature>
<evidence type="ECO:0000256" key="2">
    <source>
        <dbReference type="ARBA" id="ARBA00009047"/>
    </source>
</evidence>
<evidence type="ECO:0000256" key="1">
    <source>
        <dbReference type="ARBA" id="ARBA00004651"/>
    </source>
</evidence>
<dbReference type="AlphaFoldDB" id="A0A934WR89"/>
<dbReference type="SUPFAM" id="SSF161098">
    <property type="entry name" value="MetI-like"/>
    <property type="match status" value="1"/>
</dbReference>
<evidence type="ECO:0000256" key="8">
    <source>
        <dbReference type="ARBA" id="ARBA00023136"/>
    </source>
</evidence>
<dbReference type="Gene3D" id="1.10.3720.10">
    <property type="entry name" value="MetI-like"/>
    <property type="match status" value="1"/>
</dbReference>
<dbReference type="GO" id="GO:0042956">
    <property type="term" value="P:maltodextrin transmembrane transport"/>
    <property type="evidence" value="ECO:0007669"/>
    <property type="project" value="TreeGrafter"/>
</dbReference>
<feature type="transmembrane region" description="Helical" evidence="9">
    <location>
        <begin position="300"/>
        <end position="321"/>
    </location>
</feature>
<dbReference type="CDD" id="cd06261">
    <property type="entry name" value="TM_PBP2"/>
    <property type="match status" value="1"/>
</dbReference>
<keyword evidence="4 10" id="KW-1003">Cell membrane</keyword>
<gene>
    <name evidence="12" type="ORF">JKK62_04445</name>
</gene>
<reference evidence="12" key="1">
    <citation type="submission" date="2021-01" db="EMBL/GenBank/DDBJ databases">
        <title>Genome public.</title>
        <authorList>
            <person name="Liu C."/>
            <person name="Sun Q."/>
        </authorList>
    </citation>
    <scope>NUCLEOTIDE SEQUENCE</scope>
    <source>
        <strain evidence="12">M6</strain>
    </source>
</reference>
<evidence type="ECO:0000256" key="5">
    <source>
        <dbReference type="ARBA" id="ARBA00022597"/>
    </source>
</evidence>
<comment type="similarity">
    <text evidence="2 10">Belongs to the binding-protein-dependent transport system permease family. MalFG subfamily.</text>
</comment>
<dbReference type="InterPro" id="IPR035906">
    <property type="entry name" value="MetI-like_sf"/>
</dbReference>
<comment type="function">
    <text evidence="10">Part of the ABC transporter complex MalEFGK involved in maltose/maltodextrin import. Probably responsible for the translocation of the substrate across the membrane.</text>
</comment>
<evidence type="ECO:0000256" key="4">
    <source>
        <dbReference type="ARBA" id="ARBA00022475"/>
    </source>
</evidence>
<name>A0A934WR89_9FIRM</name>
<evidence type="ECO:0000256" key="10">
    <source>
        <dbReference type="RuleBase" id="RU367050"/>
    </source>
</evidence>
<keyword evidence="13" id="KW-1185">Reference proteome</keyword>
<accession>A0A934WR89</accession>
<keyword evidence="5 10" id="KW-0762">Sugar transport</keyword>
<proteinExistence type="inferred from homology"/>
<evidence type="ECO:0000313" key="12">
    <source>
        <dbReference type="EMBL" id="MBK6087907.1"/>
    </source>
</evidence>
<comment type="caution">
    <text evidence="12">The sequence shown here is derived from an EMBL/GenBank/DDBJ whole genome shotgun (WGS) entry which is preliminary data.</text>
</comment>
<feature type="transmembrane region" description="Helical" evidence="9">
    <location>
        <begin position="354"/>
        <end position="374"/>
    </location>
</feature>
<evidence type="ECO:0000256" key="3">
    <source>
        <dbReference type="ARBA" id="ARBA00022448"/>
    </source>
</evidence>
<sequence>MTFVEYKMLNPFQRFAYNFKKVLKSIPKSVGRFFVGIGKAIVKFFTGIGKGFKNYGTTFAKGDWATKLSYLIFGVGDLHKGKYYKGILFFITEVLYILYITLFGWQYISKFGTLGTVQTSMQKVNGIPKQVFGDNSMLILLYSVLTIVITVVVFAIYIANIKDAYKHQVMRENGEKPTSLRHDVKEFLDGKYHITLLSFPVLMIAVFNILPLIFMILIAFTNYDKQHMPPGTLFTWVGMDNFGSLFNLVEGAKKGKTFIELTGWTLLWAVLATFTNYILGMIVALMINKKGIKFKGLWRTLFVIAIAVPQFVSLLLMNQMLQVNGAINVLLTDISHLFGGTETIEIQFLNSTTFMARATVVIVNIWVGIPYTILSMSGILMNIPEDLYESARIDGATPVKTFTAITLPYMIFVTTPQLITTFVGNINNFNVIYLLTGGGPTTQDYYQAGRTDILVTWLFKLSMDTQDYGLAAAIGILVFIVCATISLIVYNNSKSMKDEEAFS</sequence>
<dbReference type="Proteomes" id="UP000633365">
    <property type="component" value="Unassembled WGS sequence"/>
</dbReference>
<feature type="transmembrane region" description="Helical" evidence="9">
    <location>
        <begin position="139"/>
        <end position="161"/>
    </location>
</feature>
<dbReference type="GO" id="GO:1990060">
    <property type="term" value="C:maltose transport complex"/>
    <property type="evidence" value="ECO:0007669"/>
    <property type="project" value="TreeGrafter"/>
</dbReference>
<evidence type="ECO:0000256" key="7">
    <source>
        <dbReference type="ARBA" id="ARBA00022989"/>
    </source>
</evidence>
<dbReference type="InterPro" id="IPR000515">
    <property type="entry name" value="MetI-like"/>
</dbReference>
<dbReference type="EMBL" id="JAEQMG010000043">
    <property type="protein sequence ID" value="MBK6087907.1"/>
    <property type="molecule type" value="Genomic_DNA"/>
</dbReference>
<comment type="subcellular location">
    <subcellularLocation>
        <location evidence="1 9">Cell membrane</location>
        <topology evidence="1 9">Multi-pass membrane protein</topology>
    </subcellularLocation>
</comment>
<evidence type="ECO:0000259" key="11">
    <source>
        <dbReference type="PROSITE" id="PS50928"/>
    </source>
</evidence>
<keyword evidence="3 9" id="KW-0813">Transport</keyword>
<feature type="transmembrane region" description="Helical" evidence="9">
    <location>
        <begin position="468"/>
        <end position="490"/>
    </location>
</feature>
<keyword evidence="7 9" id="KW-1133">Transmembrane helix</keyword>
<protein>
    <recommendedName>
        <fullName evidence="10">Maltose/maltodextrin transport system permease protein</fullName>
    </recommendedName>
</protein>
<feature type="transmembrane region" description="Helical" evidence="9">
    <location>
        <begin position="266"/>
        <end position="288"/>
    </location>
</feature>
<evidence type="ECO:0000256" key="6">
    <source>
        <dbReference type="ARBA" id="ARBA00022692"/>
    </source>
</evidence>
<keyword evidence="6 9" id="KW-0812">Transmembrane</keyword>
<dbReference type="PANTHER" id="PTHR47314">
    <property type="entry name" value="MALTOSE/MALTODEXTRIN TRANSPORT SYSTEM PERMEASE PROTEIN MALF"/>
    <property type="match status" value="1"/>
</dbReference>
<keyword evidence="8 9" id="KW-0472">Membrane</keyword>
<feature type="domain" description="ABC transmembrane type-1" evidence="11">
    <location>
        <begin position="262"/>
        <end position="489"/>
    </location>
</feature>
<dbReference type="Pfam" id="PF00528">
    <property type="entry name" value="BPD_transp_1"/>
    <property type="match status" value="1"/>
</dbReference>
<organism evidence="12 13">
    <name type="scientific">Ruminococcus difficilis</name>
    <dbReference type="NCBI Taxonomy" id="2763069"/>
    <lineage>
        <taxon>Bacteria</taxon>
        <taxon>Bacillati</taxon>
        <taxon>Bacillota</taxon>
        <taxon>Clostridia</taxon>
        <taxon>Eubacteriales</taxon>
        <taxon>Oscillospiraceae</taxon>
        <taxon>Ruminococcus</taxon>
    </lineage>
</organism>